<dbReference type="Pfam" id="PF01425">
    <property type="entry name" value="Amidase"/>
    <property type="match status" value="2"/>
</dbReference>
<dbReference type="InterPro" id="IPR023631">
    <property type="entry name" value="Amidase_dom"/>
</dbReference>
<proteinExistence type="inferred from homology"/>
<dbReference type="PROSITE" id="PS00571">
    <property type="entry name" value="AMIDASES"/>
    <property type="match status" value="1"/>
</dbReference>
<dbReference type="RefSeq" id="WP_345434317.1">
    <property type="nucleotide sequence ID" value="NZ_BAABHK010000009.1"/>
</dbReference>
<dbReference type="PANTHER" id="PTHR11895">
    <property type="entry name" value="TRANSAMIDASE"/>
    <property type="match status" value="1"/>
</dbReference>
<dbReference type="Gene3D" id="3.90.1300.10">
    <property type="entry name" value="Amidase signature (AS) domain"/>
    <property type="match status" value="1"/>
</dbReference>
<keyword evidence="4" id="KW-1185">Reference proteome</keyword>
<dbReference type="InterPro" id="IPR036928">
    <property type="entry name" value="AS_sf"/>
</dbReference>
<dbReference type="SUPFAM" id="SSF75304">
    <property type="entry name" value="Amidase signature (AS) enzymes"/>
    <property type="match status" value="1"/>
</dbReference>
<reference evidence="4" key="1">
    <citation type="journal article" date="2019" name="Int. J. Syst. Evol. Microbiol.">
        <title>The Global Catalogue of Microorganisms (GCM) 10K type strain sequencing project: providing services to taxonomists for standard genome sequencing and annotation.</title>
        <authorList>
            <consortium name="The Broad Institute Genomics Platform"/>
            <consortium name="The Broad Institute Genome Sequencing Center for Infectious Disease"/>
            <person name="Wu L."/>
            <person name="Ma J."/>
        </authorList>
    </citation>
    <scope>NUCLEOTIDE SEQUENCE [LARGE SCALE GENOMIC DNA]</scope>
    <source>
        <strain evidence="4">JCM 17939</strain>
    </source>
</reference>
<name>A0ABP8UIT2_9ACTN</name>
<dbReference type="InterPro" id="IPR020556">
    <property type="entry name" value="Amidase_CS"/>
</dbReference>
<accession>A0ABP8UIT2</accession>
<evidence type="ECO:0000256" key="1">
    <source>
        <dbReference type="ARBA" id="ARBA00009199"/>
    </source>
</evidence>
<evidence type="ECO:0000313" key="3">
    <source>
        <dbReference type="EMBL" id="GAA4631019.1"/>
    </source>
</evidence>
<gene>
    <name evidence="3" type="ORF">GCM10023196_058680</name>
</gene>
<sequence>MTTWLLRTEAPGDGPRLAVKDAIDVAGLPTTAGCPVIGDRAKPAEVDAPCVAAARAQGARIVGKTNLTELCRAADGINPWTGVPVNPLDPRRVPGGSSSGSAVAVATDEADVALGTDTAGSIRIPAACCGVVGLKTTHGRVSLKGVFPLASSLDTVGPLGRDVAAVALGMRLIEPGFVPESYSIEDGAAVGRLRPGGVAVAPALDVAVDAALRAAGLAFVDEPVDGWAAACSAGDTLILGEGYRVHRGLLAYSDRMSARIRRRIERGEPITDGMLDEAYATRGTTRDLFDKLLGRYPVLALPTIPQPPPRIGAERGVDLTRLTLPFSLSGHPALALPVPVGGGEPTASLQLVGPMGGEERLLAAGAAIEAALRR</sequence>
<comment type="similarity">
    <text evidence="1">Belongs to the amidase family.</text>
</comment>
<organism evidence="3 4">
    <name type="scientific">Actinoallomurus vinaceus</name>
    <dbReference type="NCBI Taxonomy" id="1080074"/>
    <lineage>
        <taxon>Bacteria</taxon>
        <taxon>Bacillati</taxon>
        <taxon>Actinomycetota</taxon>
        <taxon>Actinomycetes</taxon>
        <taxon>Streptosporangiales</taxon>
        <taxon>Thermomonosporaceae</taxon>
        <taxon>Actinoallomurus</taxon>
    </lineage>
</organism>
<dbReference type="InterPro" id="IPR000120">
    <property type="entry name" value="Amidase"/>
</dbReference>
<evidence type="ECO:0000259" key="2">
    <source>
        <dbReference type="Pfam" id="PF01425"/>
    </source>
</evidence>
<dbReference type="PANTHER" id="PTHR11895:SF7">
    <property type="entry name" value="GLUTAMYL-TRNA(GLN) AMIDOTRANSFERASE SUBUNIT A, MITOCHONDRIAL"/>
    <property type="match status" value="1"/>
</dbReference>
<comment type="caution">
    <text evidence="3">The sequence shown here is derived from an EMBL/GenBank/DDBJ whole genome shotgun (WGS) entry which is preliminary data.</text>
</comment>
<feature type="domain" description="Amidase" evidence="2">
    <location>
        <begin position="256"/>
        <end position="362"/>
    </location>
</feature>
<dbReference type="EMBL" id="BAABHK010000009">
    <property type="protein sequence ID" value="GAA4631019.1"/>
    <property type="molecule type" value="Genomic_DNA"/>
</dbReference>
<feature type="domain" description="Amidase" evidence="2">
    <location>
        <begin position="17"/>
        <end position="173"/>
    </location>
</feature>
<dbReference type="Proteomes" id="UP001501442">
    <property type="component" value="Unassembled WGS sequence"/>
</dbReference>
<evidence type="ECO:0000313" key="4">
    <source>
        <dbReference type="Proteomes" id="UP001501442"/>
    </source>
</evidence>
<protein>
    <submittedName>
        <fullName evidence="3">Amidase</fullName>
    </submittedName>
</protein>